<organism evidence="1 2">
    <name type="scientific">Brachionus plicatilis</name>
    <name type="common">Marine rotifer</name>
    <name type="synonym">Brachionus muelleri</name>
    <dbReference type="NCBI Taxonomy" id="10195"/>
    <lineage>
        <taxon>Eukaryota</taxon>
        <taxon>Metazoa</taxon>
        <taxon>Spiralia</taxon>
        <taxon>Gnathifera</taxon>
        <taxon>Rotifera</taxon>
        <taxon>Eurotatoria</taxon>
        <taxon>Monogononta</taxon>
        <taxon>Pseudotrocha</taxon>
        <taxon>Ploima</taxon>
        <taxon>Brachionidae</taxon>
        <taxon>Brachionus</taxon>
    </lineage>
</organism>
<dbReference type="EMBL" id="REGN01005830">
    <property type="protein sequence ID" value="RNA11880.1"/>
    <property type="molecule type" value="Genomic_DNA"/>
</dbReference>
<name>A0A3M7QKP7_BRAPC</name>
<keyword evidence="2" id="KW-1185">Reference proteome</keyword>
<dbReference type="Proteomes" id="UP000276133">
    <property type="component" value="Unassembled WGS sequence"/>
</dbReference>
<evidence type="ECO:0000313" key="1">
    <source>
        <dbReference type="EMBL" id="RNA11880.1"/>
    </source>
</evidence>
<protein>
    <submittedName>
        <fullName evidence="1">Uncharacterized protein</fullName>
    </submittedName>
</protein>
<proteinExistence type="predicted"/>
<sequence length="60" mass="7242">MEKKSFLRLSFKSLIKQLKSNLMAQHLTMTYNLTNYFRDFTENINLNLKKKMKVKDLKTL</sequence>
<comment type="caution">
    <text evidence="1">The sequence shown here is derived from an EMBL/GenBank/DDBJ whole genome shotgun (WGS) entry which is preliminary data.</text>
</comment>
<reference evidence="1 2" key="1">
    <citation type="journal article" date="2018" name="Sci. Rep.">
        <title>Genomic signatures of local adaptation to the degree of environmental predictability in rotifers.</title>
        <authorList>
            <person name="Franch-Gras L."/>
            <person name="Hahn C."/>
            <person name="Garcia-Roger E.M."/>
            <person name="Carmona M.J."/>
            <person name="Serra M."/>
            <person name="Gomez A."/>
        </authorList>
    </citation>
    <scope>NUCLEOTIDE SEQUENCE [LARGE SCALE GENOMIC DNA]</scope>
    <source>
        <strain evidence="1">HYR1</strain>
    </source>
</reference>
<evidence type="ECO:0000313" key="2">
    <source>
        <dbReference type="Proteomes" id="UP000276133"/>
    </source>
</evidence>
<gene>
    <name evidence="1" type="ORF">BpHYR1_036686</name>
</gene>
<accession>A0A3M7QKP7</accession>
<dbReference type="AlphaFoldDB" id="A0A3M7QKP7"/>